<dbReference type="SUPFAM" id="SSF75011">
    <property type="entry name" value="3-carboxy-cis,cis-mucoante lactonizing enzyme"/>
    <property type="match status" value="1"/>
</dbReference>
<evidence type="ECO:0000313" key="2">
    <source>
        <dbReference type="EMBL" id="KAF9733500.1"/>
    </source>
</evidence>
<evidence type="ECO:0008006" key="4">
    <source>
        <dbReference type="Google" id="ProtNLM"/>
    </source>
</evidence>
<comment type="caution">
    <text evidence="2">The sequence shown here is derived from an EMBL/GenBank/DDBJ whole genome shotgun (WGS) entry which is preliminary data.</text>
</comment>
<sequence length="409" mass="42035">MAVLSRKLTIAIAALATLGEAAPWIPKNTPWHQQHTTGKAIYFITNEAENAVVALPIKRDGSLAAGKSTKTGGAGEVMIQAATGNPQHPDGLASQSSLTIVGNTIFAVNPGSNTVSMLAIDPKDPLCLTVVGKPVAVPGEFPNTVAASAKNNLVCVATTGAVAGVSCASFSHRGIEPMDKLRPFDIGQSTPPKGPINTVSQTLFSSDETKLLTMVKGDPTSNKTGYVSVFDIERQWRRPSTLATRGVRSSPNGTAVLFGTSSIPGRPNSYFASDASFGAAVISLDHKGVATTAHRQVIEGQKATCWATVSTASHSAFVADVGRDLLVEMSLSDASIIKEYDLSANGDPGLIDLASAGSFVYALSPGNGTTGAAVTVLDVSGGKGRAKQAQRFSVAGLASSSAQGMAVLL</sequence>
<reference evidence="2" key="1">
    <citation type="journal article" date="2020" name="Mol. Plant Microbe Interact.">
        <title>Genome Sequence of the Biocontrol Agent Coniothyrium minitans strain Conio (IMI 134523).</title>
        <authorList>
            <person name="Patel D."/>
            <person name="Shittu T.A."/>
            <person name="Baroncelli R."/>
            <person name="Muthumeenakshi S."/>
            <person name="Osborne T.H."/>
            <person name="Janganan T.K."/>
            <person name="Sreenivasaprasad S."/>
        </authorList>
    </citation>
    <scope>NUCLEOTIDE SEQUENCE</scope>
    <source>
        <strain evidence="2">Conio</strain>
    </source>
</reference>
<dbReference type="InterPro" id="IPR015943">
    <property type="entry name" value="WD40/YVTN_repeat-like_dom_sf"/>
</dbReference>
<dbReference type="AlphaFoldDB" id="A0A9P6GEC5"/>
<keyword evidence="3" id="KW-1185">Reference proteome</keyword>
<proteinExistence type="predicted"/>
<evidence type="ECO:0000313" key="3">
    <source>
        <dbReference type="Proteomes" id="UP000756921"/>
    </source>
</evidence>
<feature type="chain" id="PRO_5040394154" description="3-carboxymuconate cyclase" evidence="1">
    <location>
        <begin position="22"/>
        <end position="409"/>
    </location>
</feature>
<name>A0A9P6GEC5_9PLEO</name>
<protein>
    <recommendedName>
        <fullName evidence="4">3-carboxymuconate cyclase</fullName>
    </recommendedName>
</protein>
<dbReference type="Gene3D" id="2.130.10.10">
    <property type="entry name" value="YVTN repeat-like/Quinoprotein amine dehydrogenase"/>
    <property type="match status" value="1"/>
</dbReference>
<dbReference type="Proteomes" id="UP000756921">
    <property type="component" value="Unassembled WGS sequence"/>
</dbReference>
<keyword evidence="1" id="KW-0732">Signal</keyword>
<evidence type="ECO:0000256" key="1">
    <source>
        <dbReference type="SAM" id="SignalP"/>
    </source>
</evidence>
<feature type="signal peptide" evidence="1">
    <location>
        <begin position="1"/>
        <end position="21"/>
    </location>
</feature>
<dbReference type="EMBL" id="WJXW01000008">
    <property type="protein sequence ID" value="KAF9733500.1"/>
    <property type="molecule type" value="Genomic_DNA"/>
</dbReference>
<accession>A0A9P6GEC5</accession>
<gene>
    <name evidence="2" type="ORF">PMIN01_07843</name>
</gene>
<dbReference type="OrthoDB" id="10006285at2759"/>
<organism evidence="2 3">
    <name type="scientific">Paraphaeosphaeria minitans</name>
    <dbReference type="NCBI Taxonomy" id="565426"/>
    <lineage>
        <taxon>Eukaryota</taxon>
        <taxon>Fungi</taxon>
        <taxon>Dikarya</taxon>
        <taxon>Ascomycota</taxon>
        <taxon>Pezizomycotina</taxon>
        <taxon>Dothideomycetes</taxon>
        <taxon>Pleosporomycetidae</taxon>
        <taxon>Pleosporales</taxon>
        <taxon>Massarineae</taxon>
        <taxon>Didymosphaeriaceae</taxon>
        <taxon>Paraphaeosphaeria</taxon>
    </lineage>
</organism>